<evidence type="ECO:0000313" key="4">
    <source>
        <dbReference type="Proteomes" id="UP000271868"/>
    </source>
</evidence>
<gene>
    <name evidence="3" type="ORF">EDC60_1965</name>
</gene>
<name>A0AAX1WUQ4_9BURK</name>
<dbReference type="InterPro" id="IPR054402">
    <property type="entry name" value="Tt1218-like_dom"/>
</dbReference>
<dbReference type="Proteomes" id="UP000271868">
    <property type="component" value="Unassembled WGS sequence"/>
</dbReference>
<keyword evidence="1" id="KW-0812">Transmembrane</keyword>
<sequence length="214" mass="22912">MKTPFPTQRQRGITLIESLVAIVIAALGILGILGVQLRTLSDTQTTVRRAQAIRLIEDLSERLKVHPNALGNVGDYTSGYTDVPTTGDCASAACTRDQLANYDLRVWKQAVANTLPLGRASIFTAAAEPAAGNQRQLGVIIAWRENERSTEDAYKDEINASKIKQSDGSFADATGGGTNTCPDGFTCHLQYIPVSARCAPYLGGGFTQYFCPGA</sequence>
<keyword evidence="4" id="KW-1185">Reference proteome</keyword>
<dbReference type="InterPro" id="IPR013362">
    <property type="entry name" value="Pilus_4_PilV"/>
</dbReference>
<dbReference type="PROSITE" id="PS00409">
    <property type="entry name" value="PROKAR_NTER_METHYL"/>
    <property type="match status" value="1"/>
</dbReference>
<comment type="caution">
    <text evidence="3">The sequence shown here is derived from an EMBL/GenBank/DDBJ whole genome shotgun (WGS) entry which is preliminary data.</text>
</comment>
<keyword evidence="1" id="KW-0472">Membrane</keyword>
<dbReference type="AlphaFoldDB" id="A0AAX1WUQ4"/>
<keyword evidence="1" id="KW-1133">Transmembrane helix</keyword>
<dbReference type="EMBL" id="RJVL01000004">
    <property type="protein sequence ID" value="ROR47238.1"/>
    <property type="molecule type" value="Genomic_DNA"/>
</dbReference>
<dbReference type="InterPro" id="IPR012902">
    <property type="entry name" value="N_methyl_site"/>
</dbReference>
<dbReference type="NCBIfam" id="TIGR02523">
    <property type="entry name" value="type_IV_pilV"/>
    <property type="match status" value="1"/>
</dbReference>
<evidence type="ECO:0000259" key="2">
    <source>
        <dbReference type="Pfam" id="PF22150"/>
    </source>
</evidence>
<evidence type="ECO:0000256" key="1">
    <source>
        <dbReference type="SAM" id="Phobius"/>
    </source>
</evidence>
<proteinExistence type="predicted"/>
<dbReference type="Pfam" id="PF22150">
    <property type="entry name" value="Tt1218-like"/>
    <property type="match status" value="1"/>
</dbReference>
<dbReference type="Pfam" id="PF07963">
    <property type="entry name" value="N_methyl"/>
    <property type="match status" value="1"/>
</dbReference>
<organism evidence="3 4">
    <name type="scientific">Diaphorobacter nitroreducens</name>
    <dbReference type="NCBI Taxonomy" id="164759"/>
    <lineage>
        <taxon>Bacteria</taxon>
        <taxon>Pseudomonadati</taxon>
        <taxon>Pseudomonadota</taxon>
        <taxon>Betaproteobacteria</taxon>
        <taxon>Burkholderiales</taxon>
        <taxon>Comamonadaceae</taxon>
        <taxon>Diaphorobacter</taxon>
    </lineage>
</organism>
<feature type="domain" description="Type IV pilin Tt1218-like" evidence="2">
    <location>
        <begin position="35"/>
        <end position="104"/>
    </location>
</feature>
<dbReference type="RefSeq" id="WP_123675939.1">
    <property type="nucleotide sequence ID" value="NZ_DALYZY010000001.1"/>
</dbReference>
<evidence type="ECO:0000313" key="3">
    <source>
        <dbReference type="EMBL" id="ROR47238.1"/>
    </source>
</evidence>
<feature type="transmembrane region" description="Helical" evidence="1">
    <location>
        <begin position="12"/>
        <end position="35"/>
    </location>
</feature>
<protein>
    <submittedName>
        <fullName evidence="3">Type IV pilus assembly protein PilV</fullName>
    </submittedName>
</protein>
<accession>A0AAX1WUQ4</accession>
<reference evidence="3 4" key="1">
    <citation type="submission" date="2018-11" db="EMBL/GenBank/DDBJ databases">
        <title>Genomic Encyclopedia of Type Strains, Phase IV (KMG-IV): sequencing the most valuable type-strain genomes for metagenomic binning, comparative biology and taxonomic classification.</title>
        <authorList>
            <person name="Goeker M."/>
        </authorList>
    </citation>
    <scope>NUCLEOTIDE SEQUENCE [LARGE SCALE GENOMIC DNA]</scope>
    <source>
        <strain evidence="3 4">DSM 15985</strain>
    </source>
</reference>